<evidence type="ECO:0000259" key="4">
    <source>
        <dbReference type="PROSITE" id="PS50885"/>
    </source>
</evidence>
<keyword evidence="3" id="KW-0472">Membrane</keyword>
<dbReference type="InterPro" id="IPR000160">
    <property type="entry name" value="GGDEF_dom"/>
</dbReference>
<dbReference type="GO" id="GO:1902201">
    <property type="term" value="P:negative regulation of bacterial-type flagellum-dependent cell motility"/>
    <property type="evidence" value="ECO:0007669"/>
    <property type="project" value="TreeGrafter"/>
</dbReference>
<keyword evidence="3" id="KW-1133">Transmembrane helix</keyword>
<comment type="catalytic activity">
    <reaction evidence="2">
        <text>2 GTP = 3',3'-c-di-GMP + 2 diphosphate</text>
        <dbReference type="Rhea" id="RHEA:24898"/>
        <dbReference type="ChEBI" id="CHEBI:33019"/>
        <dbReference type="ChEBI" id="CHEBI:37565"/>
        <dbReference type="ChEBI" id="CHEBI:58805"/>
        <dbReference type="EC" id="2.7.7.65"/>
    </reaction>
</comment>
<dbReference type="SUPFAM" id="SSF158472">
    <property type="entry name" value="HAMP domain-like"/>
    <property type="match status" value="1"/>
</dbReference>
<feature type="domain" description="GGDEF" evidence="5">
    <location>
        <begin position="434"/>
        <end position="563"/>
    </location>
</feature>
<evidence type="ECO:0000256" key="2">
    <source>
        <dbReference type="ARBA" id="ARBA00034247"/>
    </source>
</evidence>
<dbReference type="PROSITE" id="PS50887">
    <property type="entry name" value="GGDEF"/>
    <property type="match status" value="1"/>
</dbReference>
<dbReference type="EC" id="2.7.7.65" evidence="1"/>
<dbReference type="InterPro" id="IPR050469">
    <property type="entry name" value="Diguanylate_Cyclase"/>
</dbReference>
<evidence type="ECO:0000313" key="6">
    <source>
        <dbReference type="EMBL" id="TXH82507.1"/>
    </source>
</evidence>
<protein>
    <recommendedName>
        <fullName evidence="1">diguanylate cyclase</fullName>
        <ecNumber evidence="1">2.7.7.65</ecNumber>
    </recommendedName>
</protein>
<dbReference type="NCBIfam" id="TIGR00254">
    <property type="entry name" value="GGDEF"/>
    <property type="match status" value="1"/>
</dbReference>
<dbReference type="EMBL" id="SSFD01000241">
    <property type="protein sequence ID" value="TXH82507.1"/>
    <property type="molecule type" value="Genomic_DNA"/>
</dbReference>
<name>A0A5C7SFB2_THASP</name>
<dbReference type="Pfam" id="PF00672">
    <property type="entry name" value="HAMP"/>
    <property type="match status" value="1"/>
</dbReference>
<dbReference type="SMART" id="SM00304">
    <property type="entry name" value="HAMP"/>
    <property type="match status" value="1"/>
</dbReference>
<dbReference type="PANTHER" id="PTHR45138">
    <property type="entry name" value="REGULATORY COMPONENTS OF SENSORY TRANSDUCTION SYSTEM"/>
    <property type="match status" value="1"/>
</dbReference>
<dbReference type="AlphaFoldDB" id="A0A5C7SFB2"/>
<dbReference type="SMART" id="SM00267">
    <property type="entry name" value="GGDEF"/>
    <property type="match status" value="1"/>
</dbReference>
<organism evidence="6 7">
    <name type="scientific">Thauera aminoaromatica</name>
    <dbReference type="NCBI Taxonomy" id="164330"/>
    <lineage>
        <taxon>Bacteria</taxon>
        <taxon>Pseudomonadati</taxon>
        <taxon>Pseudomonadota</taxon>
        <taxon>Betaproteobacteria</taxon>
        <taxon>Rhodocyclales</taxon>
        <taxon>Zoogloeaceae</taxon>
        <taxon>Thauera</taxon>
    </lineage>
</organism>
<dbReference type="Proteomes" id="UP000321192">
    <property type="component" value="Unassembled WGS sequence"/>
</dbReference>
<feature type="domain" description="HAMP" evidence="4">
    <location>
        <begin position="335"/>
        <end position="387"/>
    </location>
</feature>
<dbReference type="InterPro" id="IPR029787">
    <property type="entry name" value="Nucleotide_cyclase"/>
</dbReference>
<evidence type="ECO:0000313" key="7">
    <source>
        <dbReference type="Proteomes" id="UP000321192"/>
    </source>
</evidence>
<dbReference type="PROSITE" id="PS50885">
    <property type="entry name" value="HAMP"/>
    <property type="match status" value="1"/>
</dbReference>
<dbReference type="InterPro" id="IPR043128">
    <property type="entry name" value="Rev_trsase/Diguanyl_cyclase"/>
</dbReference>
<sequence>MNLRTRFLLLISALIVVGSVSAWAVFHHLARQIVMQWGQRVADIQVRYDRARLLQPLEREIALARQMADSLVLKRWARSPVDPALEAEAVREMENFRRNFSSGNYFVALRTSGAYYHNNAGDEFAGRQLRYHLDPAKPADAWFYKLVQVGPDFHLNVNPDAELGVTKLWIDVLIRDGDEILGVVGTGIELTRFLDEIVDLHQDGVSTLFADLSGAIQLHRDAKLIDFASLVKPEGQKSLADQLLDRESDRVALRETMSALAASGDGVPRVLDRFVESGGRRTLLGIAFVPEIGWYEITLLDLDVLMPVAALTPVAVAFVLTLLVALVLVHLVLRRLILDPLGRLEQAMLRVRDGDLSPAPLPQASGEIGRLTQHFEAMAGAIRAHTAELEAKVRERTDALHRLARIDPLTNLTNRRGMSEMLEAEIIRAERQGSRFGLLWLDVDHFKEINDRRGHGAGDEALTRLARVLEGCLRPYDRAARWGGDEFLVLLSPCDAATLEAIAHRVRADIEHGSAACGERVTVTIGACLAEPGETLGVVLQHADDALYRAKDAGRNQVVIAAR</sequence>
<dbReference type="SUPFAM" id="SSF55073">
    <property type="entry name" value="Nucleotide cyclase"/>
    <property type="match status" value="1"/>
</dbReference>
<dbReference type="GO" id="GO:0052621">
    <property type="term" value="F:diguanylate cyclase activity"/>
    <property type="evidence" value="ECO:0007669"/>
    <property type="project" value="UniProtKB-EC"/>
</dbReference>
<dbReference type="Gene3D" id="3.30.70.270">
    <property type="match status" value="1"/>
</dbReference>
<evidence type="ECO:0000259" key="5">
    <source>
        <dbReference type="PROSITE" id="PS50887"/>
    </source>
</evidence>
<dbReference type="CDD" id="cd01949">
    <property type="entry name" value="GGDEF"/>
    <property type="match status" value="1"/>
</dbReference>
<keyword evidence="3" id="KW-0812">Transmembrane</keyword>
<dbReference type="Gene3D" id="6.10.340.10">
    <property type="match status" value="1"/>
</dbReference>
<dbReference type="GO" id="GO:0043709">
    <property type="term" value="P:cell adhesion involved in single-species biofilm formation"/>
    <property type="evidence" value="ECO:0007669"/>
    <property type="project" value="TreeGrafter"/>
</dbReference>
<dbReference type="PANTHER" id="PTHR45138:SF9">
    <property type="entry name" value="DIGUANYLATE CYCLASE DGCM-RELATED"/>
    <property type="match status" value="1"/>
</dbReference>
<evidence type="ECO:0000256" key="3">
    <source>
        <dbReference type="SAM" id="Phobius"/>
    </source>
</evidence>
<dbReference type="RefSeq" id="WP_276659930.1">
    <property type="nucleotide sequence ID" value="NZ_SSFD01000241.1"/>
</dbReference>
<feature type="transmembrane region" description="Helical" evidence="3">
    <location>
        <begin position="310"/>
        <end position="333"/>
    </location>
</feature>
<dbReference type="Pfam" id="PF00990">
    <property type="entry name" value="GGDEF"/>
    <property type="match status" value="1"/>
</dbReference>
<dbReference type="FunFam" id="3.30.70.270:FF:000001">
    <property type="entry name" value="Diguanylate cyclase domain protein"/>
    <property type="match status" value="1"/>
</dbReference>
<dbReference type="InterPro" id="IPR003660">
    <property type="entry name" value="HAMP_dom"/>
</dbReference>
<gene>
    <name evidence="6" type="ORF">E6Q80_15375</name>
</gene>
<reference evidence="6 7" key="1">
    <citation type="submission" date="2018-09" db="EMBL/GenBank/DDBJ databases">
        <title>Metagenome Assembled Genomes from an Advanced Water Purification Facility.</title>
        <authorList>
            <person name="Stamps B.W."/>
            <person name="Spear J.R."/>
        </authorList>
    </citation>
    <scope>NUCLEOTIDE SEQUENCE [LARGE SCALE GENOMIC DNA]</scope>
    <source>
        <strain evidence="6">Bin_27_1</strain>
    </source>
</reference>
<dbReference type="GO" id="GO:0007165">
    <property type="term" value="P:signal transduction"/>
    <property type="evidence" value="ECO:0007669"/>
    <property type="project" value="InterPro"/>
</dbReference>
<dbReference type="GO" id="GO:0005886">
    <property type="term" value="C:plasma membrane"/>
    <property type="evidence" value="ECO:0007669"/>
    <property type="project" value="TreeGrafter"/>
</dbReference>
<proteinExistence type="predicted"/>
<dbReference type="CDD" id="cd06225">
    <property type="entry name" value="HAMP"/>
    <property type="match status" value="1"/>
</dbReference>
<comment type="caution">
    <text evidence="6">The sequence shown here is derived from an EMBL/GenBank/DDBJ whole genome shotgun (WGS) entry which is preliminary data.</text>
</comment>
<accession>A0A5C7SFB2</accession>
<evidence type="ECO:0000256" key="1">
    <source>
        <dbReference type="ARBA" id="ARBA00012528"/>
    </source>
</evidence>